<keyword evidence="3" id="KW-0813">Transport</keyword>
<dbReference type="NCBIfam" id="TIGR01096">
    <property type="entry name" value="3A0103s03R"/>
    <property type="match status" value="1"/>
</dbReference>
<accession>A0ABS7YQF7</accession>
<dbReference type="PANTHER" id="PTHR35936:SF20">
    <property type="entry name" value="ABC TRANSPORTER ARGININE-BINDING PROTEIN 2-RELATED"/>
    <property type="match status" value="1"/>
</dbReference>
<evidence type="ECO:0000256" key="7">
    <source>
        <dbReference type="SAM" id="SignalP"/>
    </source>
</evidence>
<dbReference type="InterPro" id="IPR001320">
    <property type="entry name" value="Iontro_rcpt_C"/>
</dbReference>
<comment type="similarity">
    <text evidence="2 6">Belongs to the bacterial solute-binding protein 3 family.</text>
</comment>
<evidence type="ECO:0000256" key="1">
    <source>
        <dbReference type="ARBA" id="ARBA00004418"/>
    </source>
</evidence>
<evidence type="ECO:0000256" key="5">
    <source>
        <dbReference type="ARBA" id="ARBA00022764"/>
    </source>
</evidence>
<dbReference type="PROSITE" id="PS01039">
    <property type="entry name" value="SBP_BACTERIAL_3"/>
    <property type="match status" value="1"/>
</dbReference>
<evidence type="ECO:0000259" key="8">
    <source>
        <dbReference type="SMART" id="SM00062"/>
    </source>
</evidence>
<evidence type="ECO:0000256" key="4">
    <source>
        <dbReference type="ARBA" id="ARBA00022729"/>
    </source>
</evidence>
<evidence type="ECO:0000256" key="2">
    <source>
        <dbReference type="ARBA" id="ARBA00010333"/>
    </source>
</evidence>
<feature type="domain" description="Solute-binding protein family 3/N-terminal" evidence="8">
    <location>
        <begin position="22"/>
        <end position="243"/>
    </location>
</feature>
<comment type="caution">
    <text evidence="10">The sequence shown here is derived from an EMBL/GenBank/DDBJ whole genome shotgun (WGS) entry which is preliminary data.</text>
</comment>
<keyword evidence="5" id="KW-0574">Periplasm</keyword>
<dbReference type="SMART" id="SM00079">
    <property type="entry name" value="PBPe"/>
    <property type="match status" value="1"/>
</dbReference>
<feature type="chain" id="PRO_5045444778" evidence="7">
    <location>
        <begin position="20"/>
        <end position="243"/>
    </location>
</feature>
<reference evidence="11" key="1">
    <citation type="submission" date="2023-07" db="EMBL/GenBank/DDBJ databases">
        <title>Molecular identification of indigenous halophilic bacteria isolated from red sea cost, biodegradation of synthetic dyes and assessment of degraded metabolite toxicity.</title>
        <authorList>
            <person name="Chaieb K."/>
            <person name="Altayb H.N."/>
        </authorList>
    </citation>
    <scope>NUCLEOTIDE SEQUENCE [LARGE SCALE GENOMIC DNA]</scope>
    <source>
        <strain evidence="11">K20</strain>
    </source>
</reference>
<evidence type="ECO:0000313" key="10">
    <source>
        <dbReference type="EMBL" id="MCA2017906.1"/>
    </source>
</evidence>
<dbReference type="RefSeq" id="WP_068714038.1">
    <property type="nucleotide sequence ID" value="NZ_AP014635.1"/>
</dbReference>
<organism evidence="10 11">
    <name type="scientific">Vibrio tritonius</name>
    <dbReference type="NCBI Taxonomy" id="1435069"/>
    <lineage>
        <taxon>Bacteria</taxon>
        <taxon>Pseudomonadati</taxon>
        <taxon>Pseudomonadota</taxon>
        <taxon>Gammaproteobacteria</taxon>
        <taxon>Vibrionales</taxon>
        <taxon>Vibrionaceae</taxon>
        <taxon>Vibrio</taxon>
    </lineage>
</organism>
<sequence length="243" mass="26518">MKKVLFASLIALASTQASAAQTIKFATEATYAPFEYVDESNQIQGFDIDVANALCAELKANCTFANQAFDSLIPALKFKRYDAAISAMDITEARLQQVSFTQAYYDNAAAFVTTKGHVATQADLKGKRVGVQNGSTHQSYLIEQMPGVTAVPYSSYQNAFTDMQNGRIDAVFGDTAVVAEWFKDNQNLAYIGKPVTNTKYFGNGFGIAVNKNNDALLKQLNGALNAIKANGQYQVIYNKYFGK</sequence>
<comment type="subcellular location">
    <subcellularLocation>
        <location evidence="1">Periplasm</location>
    </subcellularLocation>
</comment>
<dbReference type="Proteomes" id="UP001199044">
    <property type="component" value="Unassembled WGS sequence"/>
</dbReference>
<dbReference type="PANTHER" id="PTHR35936">
    <property type="entry name" value="MEMBRANE-BOUND LYTIC MUREIN TRANSGLYCOSYLASE F"/>
    <property type="match status" value="1"/>
</dbReference>
<dbReference type="Gene3D" id="3.40.190.10">
    <property type="entry name" value="Periplasmic binding protein-like II"/>
    <property type="match status" value="2"/>
</dbReference>
<protein>
    <submittedName>
        <fullName evidence="10">Arginine ABC transporter substrate-binding protein</fullName>
    </submittedName>
</protein>
<dbReference type="InterPro" id="IPR018313">
    <property type="entry name" value="SBP_3_CS"/>
</dbReference>
<dbReference type="CDD" id="cd13700">
    <property type="entry name" value="PBP2_Arg_STM4351"/>
    <property type="match status" value="1"/>
</dbReference>
<dbReference type="Pfam" id="PF00497">
    <property type="entry name" value="SBP_bac_3"/>
    <property type="match status" value="1"/>
</dbReference>
<dbReference type="EMBL" id="JAIWIU010000129">
    <property type="protein sequence ID" value="MCA2017906.1"/>
    <property type="molecule type" value="Genomic_DNA"/>
</dbReference>
<evidence type="ECO:0000256" key="6">
    <source>
        <dbReference type="RuleBase" id="RU003744"/>
    </source>
</evidence>
<evidence type="ECO:0000259" key="9">
    <source>
        <dbReference type="SMART" id="SM00079"/>
    </source>
</evidence>
<dbReference type="SMART" id="SM00062">
    <property type="entry name" value="PBPb"/>
    <property type="match status" value="1"/>
</dbReference>
<dbReference type="SUPFAM" id="SSF53850">
    <property type="entry name" value="Periplasmic binding protein-like II"/>
    <property type="match status" value="1"/>
</dbReference>
<proteinExistence type="inferred from homology"/>
<feature type="signal peptide" evidence="7">
    <location>
        <begin position="1"/>
        <end position="19"/>
    </location>
</feature>
<dbReference type="InterPro" id="IPR001638">
    <property type="entry name" value="Solute-binding_3/MltF_N"/>
</dbReference>
<dbReference type="InterPro" id="IPR005768">
    <property type="entry name" value="Lys_Arg_Orn-bd"/>
</dbReference>
<name>A0ABS7YQF7_9VIBR</name>
<keyword evidence="11" id="KW-1185">Reference proteome</keyword>
<feature type="domain" description="Ionotropic glutamate receptor C-terminal" evidence="9">
    <location>
        <begin position="22"/>
        <end position="243"/>
    </location>
</feature>
<evidence type="ECO:0000256" key="3">
    <source>
        <dbReference type="ARBA" id="ARBA00022448"/>
    </source>
</evidence>
<gene>
    <name evidence="10" type="ORF">LDJ79_17425</name>
</gene>
<evidence type="ECO:0000313" key="11">
    <source>
        <dbReference type="Proteomes" id="UP001199044"/>
    </source>
</evidence>
<keyword evidence="4 7" id="KW-0732">Signal</keyword>